<name>A0ABN3YBH0_9ACTN</name>
<accession>A0ABN3YBH0</accession>
<evidence type="ECO:0000313" key="1">
    <source>
        <dbReference type="EMBL" id="GAA3016326.1"/>
    </source>
</evidence>
<keyword evidence="2" id="KW-1185">Reference proteome</keyword>
<organism evidence="1 2">
    <name type="scientific">Streptosporangium longisporum</name>
    <dbReference type="NCBI Taxonomy" id="46187"/>
    <lineage>
        <taxon>Bacteria</taxon>
        <taxon>Bacillati</taxon>
        <taxon>Actinomycetota</taxon>
        <taxon>Actinomycetes</taxon>
        <taxon>Streptosporangiales</taxon>
        <taxon>Streptosporangiaceae</taxon>
        <taxon>Streptosporangium</taxon>
    </lineage>
</organism>
<dbReference type="Proteomes" id="UP001499930">
    <property type="component" value="Unassembled WGS sequence"/>
</dbReference>
<proteinExistence type="predicted"/>
<sequence length="110" mass="10744">MRLRGGMVVFADGLEDAASEEGVAGLEFGPLGVLAGFGVGEDAAAAIGGQRVDSPFQLLAFGRDAGVADVDLGAGGGEGVEQVAGGLQGRGHAVIVSAKGYVRLLNGSGC</sequence>
<dbReference type="EMBL" id="BAAAWD010000013">
    <property type="protein sequence ID" value="GAA3016326.1"/>
    <property type="molecule type" value="Genomic_DNA"/>
</dbReference>
<comment type="caution">
    <text evidence="1">The sequence shown here is derived from an EMBL/GenBank/DDBJ whole genome shotgun (WGS) entry which is preliminary data.</text>
</comment>
<reference evidence="1 2" key="1">
    <citation type="journal article" date="2019" name="Int. J. Syst. Evol. Microbiol.">
        <title>The Global Catalogue of Microorganisms (GCM) 10K type strain sequencing project: providing services to taxonomists for standard genome sequencing and annotation.</title>
        <authorList>
            <consortium name="The Broad Institute Genomics Platform"/>
            <consortium name="The Broad Institute Genome Sequencing Center for Infectious Disease"/>
            <person name="Wu L."/>
            <person name="Ma J."/>
        </authorList>
    </citation>
    <scope>NUCLEOTIDE SEQUENCE [LARGE SCALE GENOMIC DNA]</scope>
    <source>
        <strain evidence="1 2">JCM 3106</strain>
    </source>
</reference>
<gene>
    <name evidence="1" type="ORF">GCM10017559_44900</name>
</gene>
<evidence type="ECO:0000313" key="2">
    <source>
        <dbReference type="Proteomes" id="UP001499930"/>
    </source>
</evidence>
<protein>
    <submittedName>
        <fullName evidence="1">Uncharacterized protein</fullName>
    </submittedName>
</protein>